<comment type="caution">
    <text evidence="2">The sequence shown here is derived from an EMBL/GenBank/DDBJ whole genome shotgun (WGS) entry which is preliminary data.</text>
</comment>
<dbReference type="VEuPathDB" id="VectorBase:RSAN_046584"/>
<reference evidence="2" key="1">
    <citation type="journal article" date="2020" name="Cell">
        <title>Large-Scale Comparative Analyses of Tick Genomes Elucidate Their Genetic Diversity and Vector Capacities.</title>
        <authorList>
            <consortium name="Tick Genome and Microbiome Consortium (TIGMIC)"/>
            <person name="Jia N."/>
            <person name="Wang J."/>
            <person name="Shi W."/>
            <person name="Du L."/>
            <person name="Sun Y."/>
            <person name="Zhan W."/>
            <person name="Jiang J.F."/>
            <person name="Wang Q."/>
            <person name="Zhang B."/>
            <person name="Ji P."/>
            <person name="Bell-Sakyi L."/>
            <person name="Cui X.M."/>
            <person name="Yuan T.T."/>
            <person name="Jiang B.G."/>
            <person name="Yang W.F."/>
            <person name="Lam T.T."/>
            <person name="Chang Q.C."/>
            <person name="Ding S.J."/>
            <person name="Wang X.J."/>
            <person name="Zhu J.G."/>
            <person name="Ruan X.D."/>
            <person name="Zhao L."/>
            <person name="Wei J.T."/>
            <person name="Ye R.Z."/>
            <person name="Que T.C."/>
            <person name="Du C.H."/>
            <person name="Zhou Y.H."/>
            <person name="Cheng J.X."/>
            <person name="Dai P.F."/>
            <person name="Guo W.B."/>
            <person name="Han X.H."/>
            <person name="Huang E.J."/>
            <person name="Li L.F."/>
            <person name="Wei W."/>
            <person name="Gao Y.C."/>
            <person name="Liu J.Z."/>
            <person name="Shao H.Z."/>
            <person name="Wang X."/>
            <person name="Wang C.C."/>
            <person name="Yang T.C."/>
            <person name="Huo Q.B."/>
            <person name="Li W."/>
            <person name="Chen H.Y."/>
            <person name="Chen S.E."/>
            <person name="Zhou L.G."/>
            <person name="Ni X.B."/>
            <person name="Tian J.H."/>
            <person name="Sheng Y."/>
            <person name="Liu T."/>
            <person name="Pan Y.S."/>
            <person name="Xia L.Y."/>
            <person name="Li J."/>
            <person name="Zhao F."/>
            <person name="Cao W.C."/>
        </authorList>
    </citation>
    <scope>NUCLEOTIDE SEQUENCE</scope>
    <source>
        <strain evidence="2">Rsan-2018</strain>
    </source>
</reference>
<feature type="region of interest" description="Disordered" evidence="1">
    <location>
        <begin position="87"/>
        <end position="110"/>
    </location>
</feature>
<feature type="region of interest" description="Disordered" evidence="1">
    <location>
        <begin position="181"/>
        <end position="220"/>
    </location>
</feature>
<reference evidence="2" key="2">
    <citation type="submission" date="2021-09" db="EMBL/GenBank/DDBJ databases">
        <authorList>
            <person name="Jia N."/>
            <person name="Wang J."/>
            <person name="Shi W."/>
            <person name="Du L."/>
            <person name="Sun Y."/>
            <person name="Zhan W."/>
            <person name="Jiang J."/>
            <person name="Wang Q."/>
            <person name="Zhang B."/>
            <person name="Ji P."/>
            <person name="Sakyi L.B."/>
            <person name="Cui X."/>
            <person name="Yuan T."/>
            <person name="Jiang B."/>
            <person name="Yang W."/>
            <person name="Lam T.T.-Y."/>
            <person name="Chang Q."/>
            <person name="Ding S."/>
            <person name="Wang X."/>
            <person name="Zhu J."/>
            <person name="Ruan X."/>
            <person name="Zhao L."/>
            <person name="Wei J."/>
            <person name="Que T."/>
            <person name="Du C."/>
            <person name="Cheng J."/>
            <person name="Dai P."/>
            <person name="Han X."/>
            <person name="Huang E."/>
            <person name="Gao Y."/>
            <person name="Liu J."/>
            <person name="Shao H."/>
            <person name="Ye R."/>
            <person name="Li L."/>
            <person name="Wei W."/>
            <person name="Wang X."/>
            <person name="Wang C."/>
            <person name="Huo Q."/>
            <person name="Li W."/>
            <person name="Guo W."/>
            <person name="Chen H."/>
            <person name="Chen S."/>
            <person name="Zhou L."/>
            <person name="Zhou L."/>
            <person name="Ni X."/>
            <person name="Tian J."/>
            <person name="Zhou Y."/>
            <person name="Sheng Y."/>
            <person name="Liu T."/>
            <person name="Pan Y."/>
            <person name="Xia L."/>
            <person name="Li J."/>
            <person name="Zhao F."/>
            <person name="Cao W."/>
        </authorList>
    </citation>
    <scope>NUCLEOTIDE SEQUENCE</scope>
    <source>
        <strain evidence="2">Rsan-2018</strain>
        <tissue evidence="2">Larvae</tissue>
    </source>
</reference>
<accession>A0A9D4PD74</accession>
<feature type="region of interest" description="Disordered" evidence="1">
    <location>
        <begin position="1"/>
        <end position="54"/>
    </location>
</feature>
<proteinExistence type="predicted"/>
<feature type="compositionally biased region" description="Polar residues" evidence="1">
    <location>
        <begin position="37"/>
        <end position="54"/>
    </location>
</feature>
<organism evidence="2 3">
    <name type="scientific">Rhipicephalus sanguineus</name>
    <name type="common">Brown dog tick</name>
    <name type="synonym">Ixodes sanguineus</name>
    <dbReference type="NCBI Taxonomy" id="34632"/>
    <lineage>
        <taxon>Eukaryota</taxon>
        <taxon>Metazoa</taxon>
        <taxon>Ecdysozoa</taxon>
        <taxon>Arthropoda</taxon>
        <taxon>Chelicerata</taxon>
        <taxon>Arachnida</taxon>
        <taxon>Acari</taxon>
        <taxon>Parasitiformes</taxon>
        <taxon>Ixodida</taxon>
        <taxon>Ixodoidea</taxon>
        <taxon>Ixodidae</taxon>
        <taxon>Rhipicephalinae</taxon>
        <taxon>Rhipicephalus</taxon>
        <taxon>Rhipicephalus</taxon>
    </lineage>
</organism>
<dbReference type="Proteomes" id="UP000821837">
    <property type="component" value="Unassembled WGS sequence"/>
</dbReference>
<protein>
    <submittedName>
        <fullName evidence="2">Uncharacterized protein</fullName>
    </submittedName>
</protein>
<gene>
    <name evidence="2" type="ORF">HPB52_015973</name>
</gene>
<dbReference type="EMBL" id="JABSTV010001255">
    <property type="protein sequence ID" value="KAH7935967.1"/>
    <property type="molecule type" value="Genomic_DNA"/>
</dbReference>
<dbReference type="AlphaFoldDB" id="A0A9D4PD74"/>
<evidence type="ECO:0000313" key="2">
    <source>
        <dbReference type="EMBL" id="KAH7935967.1"/>
    </source>
</evidence>
<feature type="compositionally biased region" description="Low complexity" evidence="1">
    <location>
        <begin position="93"/>
        <end position="110"/>
    </location>
</feature>
<evidence type="ECO:0000313" key="3">
    <source>
        <dbReference type="Proteomes" id="UP000821837"/>
    </source>
</evidence>
<feature type="region of interest" description="Disordered" evidence="1">
    <location>
        <begin position="150"/>
        <end position="169"/>
    </location>
</feature>
<name>A0A9D4PD74_RHISA</name>
<keyword evidence="3" id="KW-1185">Reference proteome</keyword>
<feature type="compositionally biased region" description="Polar residues" evidence="1">
    <location>
        <begin position="187"/>
        <end position="220"/>
    </location>
</feature>
<evidence type="ECO:0000256" key="1">
    <source>
        <dbReference type="SAM" id="MobiDB-lite"/>
    </source>
</evidence>
<feature type="compositionally biased region" description="Polar residues" evidence="1">
    <location>
        <begin position="1"/>
        <end position="23"/>
    </location>
</feature>
<sequence>MATATTTGSPATFAQLAEASTTPGVRPEPAGSAFHRVTSTAVGASSERPTQPDATRQAALLTTMPSREPSHLSTTADFNKNEASLRHTTGDLTSTAVTGTSSGTSSSTAPAATDIIPRQAVAESIPPPDHSGVVGHIRSTPASASQIVETTNGRASTSATTGTPPVHLQTSTNETEFAVTRPAGNAPTDNASSKAAPSALPETTKQPPSKLATSPLGTRTTAQVVLRAESRDFKSTQATTTSSAVSQVSELSGHLETVTDAPSVTIAPLNGISQNHTALTRAAVDDGNQTYTPSRVVDNTLNFASDLTCPGINVPCMPPSKHEVDW</sequence>